<dbReference type="InterPro" id="IPR011622">
    <property type="entry name" value="7TMR_DISM_rcpt_extracell_dom2"/>
</dbReference>
<feature type="coiled-coil region" evidence="1">
    <location>
        <begin position="422"/>
        <end position="456"/>
    </location>
</feature>
<dbReference type="Gene3D" id="2.60.40.2380">
    <property type="match status" value="1"/>
</dbReference>
<keyword evidence="3" id="KW-0732">Signal</keyword>
<protein>
    <submittedName>
        <fullName evidence="7">Receptor</fullName>
    </submittedName>
</protein>
<feature type="transmembrane region" description="Helical" evidence="2">
    <location>
        <begin position="247"/>
        <end position="269"/>
    </location>
</feature>
<keyword evidence="2" id="KW-1133">Transmembrane helix</keyword>
<proteinExistence type="predicted"/>
<evidence type="ECO:0000256" key="3">
    <source>
        <dbReference type="SAM" id="SignalP"/>
    </source>
</evidence>
<feature type="chain" id="PRO_5046795956" evidence="3">
    <location>
        <begin position="20"/>
        <end position="618"/>
    </location>
</feature>
<organism evidence="7 8">
    <name type="scientific">Fulvivirga kasyanovii</name>
    <dbReference type="NCBI Taxonomy" id="396812"/>
    <lineage>
        <taxon>Bacteria</taxon>
        <taxon>Pseudomonadati</taxon>
        <taxon>Bacteroidota</taxon>
        <taxon>Cytophagia</taxon>
        <taxon>Cytophagales</taxon>
        <taxon>Fulvivirgaceae</taxon>
        <taxon>Fulvivirga</taxon>
    </lineage>
</organism>
<feature type="signal peptide" evidence="3">
    <location>
        <begin position="1"/>
        <end position="19"/>
    </location>
</feature>
<comment type="caution">
    <text evidence="7">The sequence shown here is derived from an EMBL/GenBank/DDBJ whole genome shotgun (WGS) entry which is preliminary data.</text>
</comment>
<feature type="transmembrane region" description="Helical" evidence="2">
    <location>
        <begin position="362"/>
        <end position="383"/>
    </location>
</feature>
<dbReference type="Pfam" id="PF12760">
    <property type="entry name" value="Zn_ribbon_IS1595"/>
    <property type="match status" value="1"/>
</dbReference>
<dbReference type="Proteomes" id="UP000798808">
    <property type="component" value="Unassembled WGS sequence"/>
</dbReference>
<dbReference type="Pfam" id="PF07696">
    <property type="entry name" value="7TMR-DISMED2"/>
    <property type="match status" value="1"/>
</dbReference>
<keyword evidence="2" id="KW-0472">Membrane</keyword>
<keyword evidence="7" id="KW-0675">Receptor</keyword>
<feature type="transmembrane region" description="Helical" evidence="2">
    <location>
        <begin position="311"/>
        <end position="329"/>
    </location>
</feature>
<dbReference type="EMBL" id="SMLW01000658">
    <property type="protein sequence ID" value="MTI28270.1"/>
    <property type="molecule type" value="Genomic_DNA"/>
</dbReference>
<feature type="domain" description="Transposase zinc-ribbon" evidence="6">
    <location>
        <begin position="495"/>
        <end position="535"/>
    </location>
</feature>
<accession>A0ABW9RWW9</accession>
<dbReference type="Pfam" id="PF07695">
    <property type="entry name" value="7TMR-DISM_7TM"/>
    <property type="match status" value="1"/>
</dbReference>
<evidence type="ECO:0000256" key="2">
    <source>
        <dbReference type="SAM" id="Phobius"/>
    </source>
</evidence>
<evidence type="ECO:0000256" key="1">
    <source>
        <dbReference type="SAM" id="Coils"/>
    </source>
</evidence>
<evidence type="ECO:0000259" key="5">
    <source>
        <dbReference type="Pfam" id="PF07696"/>
    </source>
</evidence>
<keyword evidence="2" id="KW-0812">Transmembrane</keyword>
<feature type="transmembrane region" description="Helical" evidence="2">
    <location>
        <begin position="336"/>
        <end position="356"/>
    </location>
</feature>
<keyword evidence="8" id="KW-1185">Reference proteome</keyword>
<dbReference type="InterPro" id="IPR024442">
    <property type="entry name" value="Transposase_Zn_ribbon"/>
</dbReference>
<feature type="transmembrane region" description="Helical" evidence="2">
    <location>
        <begin position="213"/>
        <end position="235"/>
    </location>
</feature>
<feature type="domain" description="7TM-DISM receptor extracellular" evidence="5">
    <location>
        <begin position="39"/>
        <end position="169"/>
    </location>
</feature>
<name>A0ABW9RWW9_9BACT</name>
<evidence type="ECO:0000259" key="6">
    <source>
        <dbReference type="Pfam" id="PF12760"/>
    </source>
</evidence>
<sequence>MQIARFLLFFLLIFPASLAVTGQIIALNPEVDEQIIPINQLQIYEDPLNNVGFDQVRRNPRLFYMKPDFTPKDYNTASAYWVKLTLRIPEHHDEHWLLEFYDQSIDHVEAYIPLPNGGFKKLVMGDMYDFDQKPFQHKNFEIPINSNLSGLQTFYFKIRSHAYADIRIAVRTIDRFIYYALNEYFLYGIFYGMILIISLYNLLIFSAIREVKYLYYTFYILSVGVYAMCVDGIAYQYLWPGWPAWNQIAYGAALFSLIFWAVIFGQRFLNTKRRARKLHRIINVILIMRSVLFVYALVFDQTLFEWRNIEIIPLSLIFYAGIHVLIRGYKPARFFVMAYGILFLGFLFKALLNLSIVPFGIISYYSLHIGFLLEMLFLTFALSDRVRILKDNRDRALKRIIIQHQENVKLKDKVNRELEDLVARRTTQLQEKNLQLEEANNKMIEQAKEINKINSMLDLDNWKLKNNIKEILQDRLVNKNLTLEQFNKIFPDPISCFKFLERLKWSEGYECSKCGNNKYSPGHTKFSRRCSKCGYDESVTSNTVFHRIKFPIEKAFYILYITNNRQNSYTLDELSEILDLRRNTIWNFKKKIESVYDTAENEGKSVLIHDLFSAHLGD</sequence>
<feature type="transmembrane region" description="Helical" evidence="2">
    <location>
        <begin position="184"/>
        <end position="206"/>
    </location>
</feature>
<feature type="transmembrane region" description="Helical" evidence="2">
    <location>
        <begin position="281"/>
        <end position="299"/>
    </location>
</feature>
<evidence type="ECO:0000313" key="7">
    <source>
        <dbReference type="EMBL" id="MTI28270.1"/>
    </source>
</evidence>
<dbReference type="InterPro" id="IPR011623">
    <property type="entry name" value="7TMR_DISM_rcpt_extracell_dom1"/>
</dbReference>
<reference evidence="7 8" key="1">
    <citation type="submission" date="2019-02" db="EMBL/GenBank/DDBJ databases">
        <authorList>
            <person name="Goldberg S.R."/>
            <person name="Haltli B.A."/>
            <person name="Correa H."/>
            <person name="Russell K.G."/>
        </authorList>
    </citation>
    <scope>NUCLEOTIDE SEQUENCE [LARGE SCALE GENOMIC DNA]</scope>
    <source>
        <strain evidence="7 8">JCM 16186</strain>
    </source>
</reference>
<evidence type="ECO:0000259" key="4">
    <source>
        <dbReference type="Pfam" id="PF07695"/>
    </source>
</evidence>
<dbReference type="RefSeq" id="WP_155175637.1">
    <property type="nucleotide sequence ID" value="NZ_BAAAFL010000012.1"/>
</dbReference>
<feature type="domain" description="7TM-DISM receptor extracellular" evidence="4">
    <location>
        <begin position="183"/>
        <end position="385"/>
    </location>
</feature>
<evidence type="ECO:0000313" key="8">
    <source>
        <dbReference type="Proteomes" id="UP000798808"/>
    </source>
</evidence>
<gene>
    <name evidence="7" type="ORF">E1163_25160</name>
</gene>
<keyword evidence="1" id="KW-0175">Coiled coil</keyword>